<dbReference type="InterPro" id="IPR000792">
    <property type="entry name" value="Tscrpt_reg_LuxR_C"/>
</dbReference>
<protein>
    <submittedName>
        <fullName evidence="7">Transcriptional regulatory protein LiaR</fullName>
    </submittedName>
</protein>
<dbReference type="Proteomes" id="UP000248536">
    <property type="component" value="Chromosome"/>
</dbReference>
<evidence type="ECO:0000256" key="5">
    <source>
        <dbReference type="SAM" id="SignalP"/>
    </source>
</evidence>
<evidence type="ECO:0000256" key="4">
    <source>
        <dbReference type="SAM" id="Phobius"/>
    </source>
</evidence>
<dbReference type="Pfam" id="PF00196">
    <property type="entry name" value="GerE"/>
    <property type="match status" value="1"/>
</dbReference>
<feature type="signal peptide" evidence="5">
    <location>
        <begin position="1"/>
        <end position="20"/>
    </location>
</feature>
<dbReference type="AlphaFoldDB" id="A0A2Z4LUJ4"/>
<keyword evidence="8" id="KW-1185">Reference proteome</keyword>
<keyword evidence="3" id="KW-0804">Transcription</keyword>
<evidence type="ECO:0000256" key="1">
    <source>
        <dbReference type="ARBA" id="ARBA00023015"/>
    </source>
</evidence>
<dbReference type="CDD" id="cd06170">
    <property type="entry name" value="LuxR_C_like"/>
    <property type="match status" value="1"/>
</dbReference>
<evidence type="ECO:0000256" key="2">
    <source>
        <dbReference type="ARBA" id="ARBA00023125"/>
    </source>
</evidence>
<feature type="chain" id="PRO_5016447674" evidence="5">
    <location>
        <begin position="21"/>
        <end position="328"/>
    </location>
</feature>
<dbReference type="GO" id="GO:0003677">
    <property type="term" value="F:DNA binding"/>
    <property type="evidence" value="ECO:0007669"/>
    <property type="project" value="UniProtKB-KW"/>
</dbReference>
<keyword evidence="4" id="KW-1133">Transmembrane helix</keyword>
<dbReference type="PANTHER" id="PTHR44688">
    <property type="entry name" value="DNA-BINDING TRANSCRIPTIONAL ACTIVATOR DEVR_DOSR"/>
    <property type="match status" value="1"/>
</dbReference>
<dbReference type="SMART" id="SM00421">
    <property type="entry name" value="HTH_LUXR"/>
    <property type="match status" value="1"/>
</dbReference>
<feature type="domain" description="HTH luxR-type" evidence="6">
    <location>
        <begin position="262"/>
        <end position="327"/>
    </location>
</feature>
<gene>
    <name evidence="7" type="ORF">HME9304_02266</name>
</gene>
<accession>A0A2Z4LUJ4</accession>
<dbReference type="KEGG" id="spon:HME9304_02266"/>
<dbReference type="PANTHER" id="PTHR44688:SF16">
    <property type="entry name" value="DNA-BINDING TRANSCRIPTIONAL ACTIVATOR DEVR_DOSR"/>
    <property type="match status" value="1"/>
</dbReference>
<dbReference type="PROSITE" id="PS00622">
    <property type="entry name" value="HTH_LUXR_1"/>
    <property type="match status" value="1"/>
</dbReference>
<evidence type="ECO:0000313" key="8">
    <source>
        <dbReference type="Proteomes" id="UP000248536"/>
    </source>
</evidence>
<dbReference type="PRINTS" id="PR00038">
    <property type="entry name" value="HTHLUXR"/>
</dbReference>
<evidence type="ECO:0000256" key="3">
    <source>
        <dbReference type="ARBA" id="ARBA00023163"/>
    </source>
</evidence>
<keyword evidence="2" id="KW-0238">DNA-binding</keyword>
<dbReference type="InterPro" id="IPR036388">
    <property type="entry name" value="WH-like_DNA-bd_sf"/>
</dbReference>
<reference evidence="7 8" key="1">
    <citation type="submission" date="2018-06" db="EMBL/GenBank/DDBJ databases">
        <title>Spongiibacterium sp. HME9304 Genome sequencing and assembly.</title>
        <authorList>
            <person name="Kang H."/>
            <person name="Kim H."/>
            <person name="Joh K."/>
        </authorList>
    </citation>
    <scope>NUCLEOTIDE SEQUENCE [LARGE SCALE GENOMIC DNA]</scope>
    <source>
        <strain evidence="7 8">HME9304</strain>
    </source>
</reference>
<keyword evidence="4" id="KW-0472">Membrane</keyword>
<keyword evidence="5" id="KW-0732">Signal</keyword>
<dbReference type="PROSITE" id="PS50043">
    <property type="entry name" value="HTH_LUXR_2"/>
    <property type="match status" value="1"/>
</dbReference>
<sequence length="328" mass="37727">MMYRNFLIIALVITVLRVSAQDAVSGFVNLENPEEWETDIHLSKLSIDHLKSDAEGKPVAIAKIKKDGSFSFNKKYISDSDQLYRLSINRIKKMINDTVKAEVDFIHSNKGFIQFKRGKELFADIETTNEAQQEWQKFNEFEANLSGHYRSAKEKIASRKGFVKDSLQILMVKLIGIKQLESQQLLDKDIAQNEMYYLNLLSELRKSDLNPTTYIFLEKKLAYLTNVSLEKELQQSRWMNLGLFIIVLVLGYITLKVKRKKQAIVIPDLSKQETTIQNLILQGKSNKEIANELFISLSTVKTHITNIYNKLNVANRRELLQKSTGTST</sequence>
<dbReference type="SUPFAM" id="SSF46894">
    <property type="entry name" value="C-terminal effector domain of the bipartite response regulators"/>
    <property type="match status" value="1"/>
</dbReference>
<feature type="transmembrane region" description="Helical" evidence="4">
    <location>
        <begin position="238"/>
        <end position="255"/>
    </location>
</feature>
<keyword evidence="1" id="KW-0805">Transcription regulation</keyword>
<proteinExistence type="predicted"/>
<name>A0A2Z4LUJ4_9FLAO</name>
<evidence type="ECO:0000259" key="6">
    <source>
        <dbReference type="PROSITE" id="PS50043"/>
    </source>
</evidence>
<evidence type="ECO:0000313" key="7">
    <source>
        <dbReference type="EMBL" id="AWX45254.1"/>
    </source>
</evidence>
<organism evidence="7 8">
    <name type="scientific">Flagellimonas maritima</name>
    <dbReference type="NCBI Taxonomy" id="1383885"/>
    <lineage>
        <taxon>Bacteria</taxon>
        <taxon>Pseudomonadati</taxon>
        <taxon>Bacteroidota</taxon>
        <taxon>Flavobacteriia</taxon>
        <taxon>Flavobacteriales</taxon>
        <taxon>Flavobacteriaceae</taxon>
        <taxon>Flagellimonas</taxon>
    </lineage>
</organism>
<dbReference type="GO" id="GO:0006355">
    <property type="term" value="P:regulation of DNA-templated transcription"/>
    <property type="evidence" value="ECO:0007669"/>
    <property type="project" value="InterPro"/>
</dbReference>
<dbReference type="OrthoDB" id="9807565at2"/>
<dbReference type="Gene3D" id="1.10.10.10">
    <property type="entry name" value="Winged helix-like DNA-binding domain superfamily/Winged helix DNA-binding domain"/>
    <property type="match status" value="1"/>
</dbReference>
<dbReference type="RefSeq" id="WP_112378661.1">
    <property type="nucleotide sequence ID" value="NZ_CP030104.1"/>
</dbReference>
<dbReference type="InterPro" id="IPR016032">
    <property type="entry name" value="Sig_transdc_resp-reg_C-effctor"/>
</dbReference>
<dbReference type="EMBL" id="CP030104">
    <property type="protein sequence ID" value="AWX45254.1"/>
    <property type="molecule type" value="Genomic_DNA"/>
</dbReference>
<keyword evidence="4" id="KW-0812">Transmembrane</keyword>